<evidence type="ECO:0000256" key="1">
    <source>
        <dbReference type="SAM" id="MobiDB-lite"/>
    </source>
</evidence>
<dbReference type="GeneID" id="108852499"/>
<dbReference type="KEGG" id="rsz:108852499"/>
<dbReference type="AlphaFoldDB" id="A0A6J0NC98"/>
<feature type="compositionally biased region" description="Basic and acidic residues" evidence="1">
    <location>
        <begin position="15"/>
        <end position="26"/>
    </location>
</feature>
<dbReference type="Proteomes" id="UP000504610">
    <property type="component" value="Chromosome 4"/>
</dbReference>
<feature type="region of interest" description="Disordered" evidence="1">
    <location>
        <begin position="1"/>
        <end position="54"/>
    </location>
</feature>
<reference evidence="3" key="2">
    <citation type="submission" date="2025-08" db="UniProtKB">
        <authorList>
            <consortium name="RefSeq"/>
        </authorList>
    </citation>
    <scope>IDENTIFICATION</scope>
    <source>
        <tissue evidence="3">Leaf</tissue>
    </source>
</reference>
<accession>A0A6J0NC98</accession>
<gene>
    <name evidence="3" type="primary">LOC108852499</name>
</gene>
<proteinExistence type="predicted"/>
<evidence type="ECO:0000313" key="2">
    <source>
        <dbReference type="Proteomes" id="UP000504610"/>
    </source>
</evidence>
<dbReference type="RefSeq" id="XP_018481503.2">
    <property type="nucleotide sequence ID" value="XM_018626001.2"/>
</dbReference>
<reference evidence="2" key="1">
    <citation type="journal article" date="2019" name="Database">
        <title>The radish genome database (RadishGD): an integrated information resource for radish genomics.</title>
        <authorList>
            <person name="Yu H.J."/>
            <person name="Baek S."/>
            <person name="Lee Y.J."/>
            <person name="Cho A."/>
            <person name="Mun J.H."/>
        </authorList>
    </citation>
    <scope>NUCLEOTIDE SEQUENCE [LARGE SCALE GENOMIC DNA]</scope>
    <source>
        <strain evidence="2">cv. WK10039</strain>
    </source>
</reference>
<name>A0A6J0NC98_RAPSA</name>
<protein>
    <submittedName>
        <fullName evidence="3">Uncharacterized protein LOC108852499</fullName>
    </submittedName>
</protein>
<sequence length="175" mass="20915">MLLIDSSGSDIGCSEIRRPMMRKRDIDDDYEEGEEISAGRRRKQRKKDTISVESSSSLPTSKMIWTKNNELAILKGIVDYQRMGKELLLRVQMAKKSSGCQQSSGEIKKLKVFRTKRRFMFSWRMCLVRITNLQEWRQNRMKMVRMSYAFFKRCSKRRLCFLLLVRISRRYFFVI</sequence>
<keyword evidence="2" id="KW-1185">Reference proteome</keyword>
<evidence type="ECO:0000313" key="3">
    <source>
        <dbReference type="RefSeq" id="XP_018481503.2"/>
    </source>
</evidence>
<organism evidence="2 3">
    <name type="scientific">Raphanus sativus</name>
    <name type="common">Radish</name>
    <name type="synonym">Raphanus raphanistrum var. sativus</name>
    <dbReference type="NCBI Taxonomy" id="3726"/>
    <lineage>
        <taxon>Eukaryota</taxon>
        <taxon>Viridiplantae</taxon>
        <taxon>Streptophyta</taxon>
        <taxon>Embryophyta</taxon>
        <taxon>Tracheophyta</taxon>
        <taxon>Spermatophyta</taxon>
        <taxon>Magnoliopsida</taxon>
        <taxon>eudicotyledons</taxon>
        <taxon>Gunneridae</taxon>
        <taxon>Pentapetalae</taxon>
        <taxon>rosids</taxon>
        <taxon>malvids</taxon>
        <taxon>Brassicales</taxon>
        <taxon>Brassicaceae</taxon>
        <taxon>Brassiceae</taxon>
        <taxon>Raphanus</taxon>
    </lineage>
</organism>